<dbReference type="InterPro" id="IPR011990">
    <property type="entry name" value="TPR-like_helical_dom_sf"/>
</dbReference>
<evidence type="ECO:0000256" key="1">
    <source>
        <dbReference type="ARBA" id="ARBA00004442"/>
    </source>
</evidence>
<sequence length="484" mass="54432">MKKAFSYAILLLATLLFAGCEEWLDVRLKSKVKSDDLLSSEQGFEDALVGVYSKLIGEELYGRQLTYGFFETLVGNYDLSASNNTVYADVAKGSLSATNVRSVTDGFWNGLYNAIANLNNILDQIDGHRNLFTGNRYAIIKGEALGLRAFLHLELFKIFGDFSDLDAAAIPYVATLTKNPVPDSSGREVIARAIEELEQAEALLRDADPVCQGTFSVEGDIFLGDRHLRMNYYAVRALQARALLWSGDKQKAYTAATQLIADCSESFPWIASEKLSGTDERQCDYSFSTEHLFALNVFNLENLYEKWLAKEAAAVQILSKGYYYFEQWYEAGGVGATDYRKLYITEKVMIGSSQNYIVKRFYQPEGYNSDYAARIPLFRLSELYYIAAECKVGTDNGEACSLLNTVRQHRGITVDLDAGSLDDAGVMSAVRHEYLKEFWGEGQFYFLCKRHAWIPDGTMARYLTYSLSGVFAIERPDLETEYNQ</sequence>
<feature type="domain" description="SusD-like N-terminal" evidence="7">
    <location>
        <begin position="22"/>
        <end position="206"/>
    </location>
</feature>
<reference evidence="8" key="2">
    <citation type="submission" date="2021-04" db="EMBL/GenBank/DDBJ databases">
        <authorList>
            <person name="Gilroy R."/>
        </authorList>
    </citation>
    <scope>NUCLEOTIDE SEQUENCE</scope>
    <source>
        <strain evidence="8">5134</strain>
    </source>
</reference>
<keyword evidence="4" id="KW-0472">Membrane</keyword>
<evidence type="ECO:0000259" key="6">
    <source>
        <dbReference type="Pfam" id="PF07980"/>
    </source>
</evidence>
<accession>A0A9D1YZJ0</accession>
<evidence type="ECO:0000313" key="8">
    <source>
        <dbReference type="EMBL" id="HIY68196.1"/>
    </source>
</evidence>
<evidence type="ECO:0000256" key="5">
    <source>
        <dbReference type="ARBA" id="ARBA00023237"/>
    </source>
</evidence>
<comment type="caution">
    <text evidence="8">The sequence shown here is derived from an EMBL/GenBank/DDBJ whole genome shotgun (WGS) entry which is preliminary data.</text>
</comment>
<dbReference type="Gene3D" id="1.25.40.390">
    <property type="match status" value="2"/>
</dbReference>
<dbReference type="InterPro" id="IPR012944">
    <property type="entry name" value="SusD_RagB_dom"/>
</dbReference>
<evidence type="ECO:0000313" key="9">
    <source>
        <dbReference type="Proteomes" id="UP000886844"/>
    </source>
</evidence>
<dbReference type="AlphaFoldDB" id="A0A9D1YZJ0"/>
<dbReference type="PROSITE" id="PS51257">
    <property type="entry name" value="PROKAR_LIPOPROTEIN"/>
    <property type="match status" value="1"/>
</dbReference>
<keyword evidence="5" id="KW-0998">Cell outer membrane</keyword>
<dbReference type="Pfam" id="PF14322">
    <property type="entry name" value="SusD-like_3"/>
    <property type="match status" value="1"/>
</dbReference>
<gene>
    <name evidence="8" type="ORF">H9828_02120</name>
</gene>
<dbReference type="EMBL" id="DXDA01000019">
    <property type="protein sequence ID" value="HIY68196.1"/>
    <property type="molecule type" value="Genomic_DNA"/>
</dbReference>
<proteinExistence type="inferred from homology"/>
<protein>
    <submittedName>
        <fullName evidence="8">RagB/SusD family nutrient uptake outer membrane protein</fullName>
    </submittedName>
</protein>
<dbReference type="GO" id="GO:0009279">
    <property type="term" value="C:cell outer membrane"/>
    <property type="evidence" value="ECO:0007669"/>
    <property type="project" value="UniProtKB-SubCell"/>
</dbReference>
<dbReference type="Proteomes" id="UP000886844">
    <property type="component" value="Unassembled WGS sequence"/>
</dbReference>
<feature type="domain" description="RagB/SusD" evidence="6">
    <location>
        <begin position="302"/>
        <end position="450"/>
    </location>
</feature>
<keyword evidence="3" id="KW-0732">Signal</keyword>
<organism evidence="8 9">
    <name type="scientific">Candidatus Alistipes intestinigallinarum</name>
    <dbReference type="NCBI Taxonomy" id="2838440"/>
    <lineage>
        <taxon>Bacteria</taxon>
        <taxon>Pseudomonadati</taxon>
        <taxon>Bacteroidota</taxon>
        <taxon>Bacteroidia</taxon>
        <taxon>Bacteroidales</taxon>
        <taxon>Rikenellaceae</taxon>
        <taxon>Alistipes</taxon>
    </lineage>
</organism>
<dbReference type="Pfam" id="PF07980">
    <property type="entry name" value="SusD_RagB"/>
    <property type="match status" value="1"/>
</dbReference>
<comment type="similarity">
    <text evidence="2">Belongs to the SusD family.</text>
</comment>
<evidence type="ECO:0000256" key="2">
    <source>
        <dbReference type="ARBA" id="ARBA00006275"/>
    </source>
</evidence>
<dbReference type="InterPro" id="IPR033985">
    <property type="entry name" value="SusD-like_N"/>
</dbReference>
<evidence type="ECO:0000256" key="3">
    <source>
        <dbReference type="ARBA" id="ARBA00022729"/>
    </source>
</evidence>
<name>A0A9D1YZJ0_9BACT</name>
<comment type="subcellular location">
    <subcellularLocation>
        <location evidence="1">Cell outer membrane</location>
    </subcellularLocation>
</comment>
<dbReference type="SUPFAM" id="SSF48452">
    <property type="entry name" value="TPR-like"/>
    <property type="match status" value="1"/>
</dbReference>
<reference evidence="8" key="1">
    <citation type="journal article" date="2021" name="PeerJ">
        <title>Extensive microbial diversity within the chicken gut microbiome revealed by metagenomics and culture.</title>
        <authorList>
            <person name="Gilroy R."/>
            <person name="Ravi A."/>
            <person name="Getino M."/>
            <person name="Pursley I."/>
            <person name="Horton D.L."/>
            <person name="Alikhan N.F."/>
            <person name="Baker D."/>
            <person name="Gharbi K."/>
            <person name="Hall N."/>
            <person name="Watson M."/>
            <person name="Adriaenssens E.M."/>
            <person name="Foster-Nyarko E."/>
            <person name="Jarju S."/>
            <person name="Secka A."/>
            <person name="Antonio M."/>
            <person name="Oren A."/>
            <person name="Chaudhuri R.R."/>
            <person name="La Ragione R."/>
            <person name="Hildebrand F."/>
            <person name="Pallen M.J."/>
        </authorList>
    </citation>
    <scope>NUCLEOTIDE SEQUENCE</scope>
    <source>
        <strain evidence="8">5134</strain>
    </source>
</reference>
<evidence type="ECO:0000259" key="7">
    <source>
        <dbReference type="Pfam" id="PF14322"/>
    </source>
</evidence>
<evidence type="ECO:0000256" key="4">
    <source>
        <dbReference type="ARBA" id="ARBA00023136"/>
    </source>
</evidence>